<dbReference type="EMBL" id="OZ035835">
    <property type="protein sequence ID" value="CAL1577306.1"/>
    <property type="molecule type" value="Genomic_DNA"/>
</dbReference>
<sequence length="237" mass="26833">MEETLILSVSDFPELYDISSKEYRDLNKKAAAWALVGARINMPGEEAKKRWKNLRDTYMRIRKTMKEKKSGSAAGGQKTWKYFQIMSFLEPYIKERVTSGNMTADDPQEDEIILTLEPVLENEDGSSVCSLTTDAVSDCSSPSSVDQSVQQPTTILHTPQSSSHKPTPQKRKRPADSFETSILNRVDKIQAQLKEPDEDELYLQSLLPSLKRLTGAKKSMAKVEIMKVLHKLEYGEE</sequence>
<feature type="compositionally biased region" description="Low complexity" evidence="2">
    <location>
        <begin position="136"/>
        <end position="154"/>
    </location>
</feature>
<dbReference type="PANTHER" id="PTHR12243">
    <property type="entry name" value="MADF DOMAIN TRANSCRIPTION FACTOR"/>
    <property type="match status" value="1"/>
</dbReference>
<keyword evidence="1" id="KW-0539">Nucleus</keyword>
<gene>
    <name evidence="5" type="ORF">KC01_LOCUS8676</name>
</gene>
<dbReference type="GO" id="GO:0005634">
    <property type="term" value="C:nucleus"/>
    <property type="evidence" value="ECO:0007669"/>
    <property type="project" value="UniProtKB-SubCell"/>
</dbReference>
<dbReference type="GO" id="GO:0005667">
    <property type="term" value="C:transcription regulator complex"/>
    <property type="evidence" value="ECO:0007669"/>
    <property type="project" value="TreeGrafter"/>
</dbReference>
<feature type="compositionally biased region" description="Polar residues" evidence="2">
    <location>
        <begin position="155"/>
        <end position="166"/>
    </location>
</feature>
<dbReference type="PROSITE" id="PS51031">
    <property type="entry name" value="BESS"/>
    <property type="match status" value="1"/>
</dbReference>
<evidence type="ECO:0000259" key="3">
    <source>
        <dbReference type="PROSITE" id="PS51029"/>
    </source>
</evidence>
<dbReference type="InterPro" id="IPR039353">
    <property type="entry name" value="TF_Adf1"/>
</dbReference>
<evidence type="ECO:0000256" key="1">
    <source>
        <dbReference type="PROSITE-ProRule" id="PRU00371"/>
    </source>
</evidence>
<reference evidence="5 6" key="1">
    <citation type="submission" date="2024-04" db="EMBL/GenBank/DDBJ databases">
        <authorList>
            <person name="Waldvogel A.-M."/>
            <person name="Schoenle A."/>
        </authorList>
    </citation>
    <scope>NUCLEOTIDE SEQUENCE [LARGE SCALE GENOMIC DNA]</scope>
</reference>
<evidence type="ECO:0008006" key="7">
    <source>
        <dbReference type="Google" id="ProtNLM"/>
    </source>
</evidence>
<evidence type="ECO:0000259" key="4">
    <source>
        <dbReference type="PROSITE" id="PS51031"/>
    </source>
</evidence>
<dbReference type="GO" id="GO:0006357">
    <property type="term" value="P:regulation of transcription by RNA polymerase II"/>
    <property type="evidence" value="ECO:0007669"/>
    <property type="project" value="TreeGrafter"/>
</dbReference>
<dbReference type="Pfam" id="PF02944">
    <property type="entry name" value="BESS"/>
    <property type="match status" value="1"/>
</dbReference>
<dbReference type="PROSITE" id="PS51029">
    <property type="entry name" value="MADF"/>
    <property type="match status" value="1"/>
</dbReference>
<protein>
    <recommendedName>
        <fullName evidence="7">Transcription factor Adf-1</fullName>
    </recommendedName>
</protein>
<dbReference type="Proteomes" id="UP001497482">
    <property type="component" value="Chromosome 13"/>
</dbReference>
<dbReference type="SMART" id="SM00595">
    <property type="entry name" value="MADF"/>
    <property type="match status" value="1"/>
</dbReference>
<comment type="subcellular location">
    <subcellularLocation>
        <location evidence="1">Nucleus</location>
    </subcellularLocation>
</comment>
<feature type="region of interest" description="Disordered" evidence="2">
    <location>
        <begin position="136"/>
        <end position="176"/>
    </location>
</feature>
<dbReference type="GO" id="GO:0003677">
    <property type="term" value="F:DNA binding"/>
    <property type="evidence" value="ECO:0007669"/>
    <property type="project" value="InterPro"/>
</dbReference>
<dbReference type="AlphaFoldDB" id="A0AAV2JHX4"/>
<evidence type="ECO:0000313" key="6">
    <source>
        <dbReference type="Proteomes" id="UP001497482"/>
    </source>
</evidence>
<keyword evidence="6" id="KW-1185">Reference proteome</keyword>
<organism evidence="5 6">
    <name type="scientific">Knipowitschia caucasica</name>
    <name type="common">Caucasian dwarf goby</name>
    <name type="synonym">Pomatoschistus caucasicus</name>
    <dbReference type="NCBI Taxonomy" id="637954"/>
    <lineage>
        <taxon>Eukaryota</taxon>
        <taxon>Metazoa</taxon>
        <taxon>Chordata</taxon>
        <taxon>Craniata</taxon>
        <taxon>Vertebrata</taxon>
        <taxon>Euteleostomi</taxon>
        <taxon>Actinopterygii</taxon>
        <taxon>Neopterygii</taxon>
        <taxon>Teleostei</taxon>
        <taxon>Neoteleostei</taxon>
        <taxon>Acanthomorphata</taxon>
        <taxon>Gobiaria</taxon>
        <taxon>Gobiiformes</taxon>
        <taxon>Gobioidei</taxon>
        <taxon>Gobiidae</taxon>
        <taxon>Gobiinae</taxon>
        <taxon>Knipowitschia</taxon>
    </lineage>
</organism>
<evidence type="ECO:0000256" key="2">
    <source>
        <dbReference type="SAM" id="MobiDB-lite"/>
    </source>
</evidence>
<dbReference type="InterPro" id="IPR006578">
    <property type="entry name" value="MADF-dom"/>
</dbReference>
<proteinExistence type="predicted"/>
<dbReference type="Pfam" id="PF10545">
    <property type="entry name" value="MADF_DNA_bdg"/>
    <property type="match status" value="1"/>
</dbReference>
<accession>A0AAV2JHX4</accession>
<dbReference type="PANTHER" id="PTHR12243:SF67">
    <property type="entry name" value="COREPRESSOR OF PANGOLIN, ISOFORM A-RELATED"/>
    <property type="match status" value="1"/>
</dbReference>
<evidence type="ECO:0000313" key="5">
    <source>
        <dbReference type="EMBL" id="CAL1577306.1"/>
    </source>
</evidence>
<feature type="domain" description="MADF" evidence="3">
    <location>
        <begin position="4"/>
        <end position="94"/>
    </location>
</feature>
<name>A0AAV2JHX4_KNICA</name>
<dbReference type="InterPro" id="IPR004210">
    <property type="entry name" value="BESS_motif"/>
</dbReference>
<feature type="domain" description="BESS" evidence="4">
    <location>
        <begin position="196"/>
        <end position="235"/>
    </location>
</feature>